<dbReference type="PROSITE" id="PS50090">
    <property type="entry name" value="MYB_LIKE"/>
    <property type="match status" value="1"/>
</dbReference>
<feature type="domain" description="HTH myb-type" evidence="5">
    <location>
        <begin position="372"/>
        <end position="428"/>
    </location>
</feature>
<dbReference type="Gene3D" id="1.10.246.220">
    <property type="match status" value="1"/>
</dbReference>
<evidence type="ECO:0000259" key="4">
    <source>
        <dbReference type="PROSITE" id="PS50090"/>
    </source>
</evidence>
<evidence type="ECO:0000256" key="3">
    <source>
        <dbReference type="SAM" id="MobiDB-lite"/>
    </source>
</evidence>
<dbReference type="PANTHER" id="PTHR46993:SF7">
    <property type="entry name" value="MYB-LIKE HTH TRANSCRIPTIONAL REGULATOR FAMILY PROTEIN"/>
    <property type="match status" value="1"/>
</dbReference>
<dbReference type="Pfam" id="PF00249">
    <property type="entry name" value="Myb_DNA-binding"/>
    <property type="match status" value="1"/>
</dbReference>
<reference evidence="6" key="1">
    <citation type="journal article" date="2014" name="Nat. Commun.">
        <title>The emerging biofuel crop Camelina sativa retains a highly undifferentiated hexaploid genome structure.</title>
        <authorList>
            <person name="Kagale S."/>
            <person name="Koh C."/>
            <person name="Nixon J."/>
            <person name="Bollina V."/>
            <person name="Clarke W.E."/>
            <person name="Tuteja R."/>
            <person name="Spillane C."/>
            <person name="Robinson S.J."/>
            <person name="Links M.G."/>
            <person name="Clarke C."/>
            <person name="Higgins E.E."/>
            <person name="Huebert T."/>
            <person name="Sharpe A.G."/>
            <person name="Parkin I.A."/>
        </authorList>
    </citation>
    <scope>NUCLEOTIDE SEQUENCE [LARGE SCALE GENOMIC DNA]</scope>
    <source>
        <strain evidence="6">cv. DH55</strain>
    </source>
</reference>
<evidence type="ECO:0000313" key="7">
    <source>
        <dbReference type="RefSeq" id="XP_010459108.2"/>
    </source>
</evidence>
<feature type="domain" description="Myb-like" evidence="4">
    <location>
        <begin position="372"/>
        <end position="426"/>
    </location>
</feature>
<keyword evidence="6" id="KW-1185">Reference proteome</keyword>
<dbReference type="GeneID" id="104740256"/>
<evidence type="ECO:0000256" key="2">
    <source>
        <dbReference type="ARBA" id="ARBA00023242"/>
    </source>
</evidence>
<feature type="region of interest" description="Disordered" evidence="3">
    <location>
        <begin position="307"/>
        <end position="360"/>
    </location>
</feature>
<feature type="region of interest" description="Disordered" evidence="3">
    <location>
        <begin position="246"/>
        <end position="286"/>
    </location>
</feature>
<proteinExistence type="predicted"/>
<feature type="non-terminal residue" evidence="7">
    <location>
        <position position="1"/>
    </location>
</feature>
<evidence type="ECO:0000259" key="5">
    <source>
        <dbReference type="PROSITE" id="PS51294"/>
    </source>
</evidence>
<feature type="compositionally biased region" description="Basic and acidic residues" evidence="3">
    <location>
        <begin position="261"/>
        <end position="281"/>
    </location>
</feature>
<dbReference type="InterPro" id="IPR001005">
    <property type="entry name" value="SANT/Myb"/>
</dbReference>
<dbReference type="SUPFAM" id="SSF46689">
    <property type="entry name" value="Homeodomain-like"/>
    <property type="match status" value="1"/>
</dbReference>
<dbReference type="CDD" id="cd11660">
    <property type="entry name" value="SANT_TRF"/>
    <property type="match status" value="1"/>
</dbReference>
<comment type="subcellular location">
    <subcellularLocation>
        <location evidence="1">Nucleus</location>
    </subcellularLocation>
</comment>
<feature type="compositionally biased region" description="Basic and acidic residues" evidence="3">
    <location>
        <begin position="326"/>
        <end position="336"/>
    </location>
</feature>
<dbReference type="PANTHER" id="PTHR46993">
    <property type="entry name" value="MYB TRANSCRIPTION FACTOR"/>
    <property type="match status" value="1"/>
</dbReference>
<dbReference type="SMART" id="SM00717">
    <property type="entry name" value="SANT"/>
    <property type="match status" value="1"/>
</dbReference>
<dbReference type="PROSITE" id="PS51294">
    <property type="entry name" value="HTH_MYB"/>
    <property type="match status" value="1"/>
</dbReference>
<dbReference type="InterPro" id="IPR009057">
    <property type="entry name" value="Homeodomain-like_sf"/>
</dbReference>
<evidence type="ECO:0000256" key="1">
    <source>
        <dbReference type="ARBA" id="ARBA00004123"/>
    </source>
</evidence>
<dbReference type="Proteomes" id="UP000694864">
    <property type="component" value="Chromosome 14"/>
</dbReference>
<dbReference type="RefSeq" id="XP_010459108.2">
    <property type="nucleotide sequence ID" value="XM_010460806.2"/>
</dbReference>
<keyword evidence="2" id="KW-0539">Nucleus</keyword>
<protein>
    <submittedName>
        <fullName evidence="7">Uncharacterized protein LOC104740256</fullName>
    </submittedName>
</protein>
<gene>
    <name evidence="7" type="primary">LOC104740256</name>
</gene>
<accession>A0ABM0VP60</accession>
<organism evidence="6 7">
    <name type="scientific">Camelina sativa</name>
    <name type="common">False flax</name>
    <name type="synonym">Myagrum sativum</name>
    <dbReference type="NCBI Taxonomy" id="90675"/>
    <lineage>
        <taxon>Eukaryota</taxon>
        <taxon>Viridiplantae</taxon>
        <taxon>Streptophyta</taxon>
        <taxon>Embryophyta</taxon>
        <taxon>Tracheophyta</taxon>
        <taxon>Spermatophyta</taxon>
        <taxon>Magnoliopsida</taxon>
        <taxon>eudicotyledons</taxon>
        <taxon>Gunneridae</taxon>
        <taxon>Pentapetalae</taxon>
        <taxon>rosids</taxon>
        <taxon>malvids</taxon>
        <taxon>Brassicales</taxon>
        <taxon>Brassicaceae</taxon>
        <taxon>Camelineae</taxon>
        <taxon>Camelina</taxon>
    </lineage>
</organism>
<reference evidence="7" key="2">
    <citation type="submission" date="2025-08" db="UniProtKB">
        <authorList>
            <consortium name="RefSeq"/>
        </authorList>
    </citation>
    <scope>IDENTIFICATION</scope>
    <source>
        <tissue evidence="7">Leaf</tissue>
    </source>
</reference>
<name>A0ABM0VP60_CAMSA</name>
<dbReference type="InterPro" id="IPR017930">
    <property type="entry name" value="Myb_dom"/>
</dbReference>
<sequence length="428" mass="49277">NFDRCFCVSKTEVMEKWVAEFFLRRQQNPRVYASPLLSALKPVDSDDCVKLKITAVLRDISNSLIRGTVDEGMPDLLEILEKLLLQERSVIMGSFKSAYCWTAVECTLRFMWPVNVSDGFFGDAFERIWKKRIGMLKERESDLVSHELLKWESDLNEAFEKPEIYRKIRESNIRYNAISHLTQLVKEQWALLGCSSLESEARKRLLKRKDSPYVSRKRGNGFGRAGETIDKVNEELNVGVRREGRIGSNRENANDVEEVGGLEKHDGADKVNEQEQEHEPSLNKGGIKIARELKDFLLEIQRLIDASTRQGQEPDDAMEQSNDVTPQHDEANRTEAEDSEGTSSSRRVRPHLPTPEPLNVSPLKKVRLERPRPRRPMKFWTPEEVAALREGVKEFGKSWKDVKNSNPVVLADRSEVDLKDKWRNLFGR</sequence>
<evidence type="ECO:0000313" key="6">
    <source>
        <dbReference type="Proteomes" id="UP000694864"/>
    </source>
</evidence>